<protein>
    <submittedName>
        <fullName evidence="2">Uncharacterized protein</fullName>
    </submittedName>
</protein>
<dbReference type="EMBL" id="BARW01009935">
    <property type="protein sequence ID" value="GAI85864.1"/>
    <property type="molecule type" value="Genomic_DNA"/>
</dbReference>
<dbReference type="AlphaFoldDB" id="X1U0M1"/>
<feature type="transmembrane region" description="Helical" evidence="1">
    <location>
        <begin position="55"/>
        <end position="75"/>
    </location>
</feature>
<comment type="caution">
    <text evidence="2">The sequence shown here is derived from an EMBL/GenBank/DDBJ whole genome shotgun (WGS) entry which is preliminary data.</text>
</comment>
<keyword evidence="1" id="KW-0472">Membrane</keyword>
<sequence>LGLVILWPCLLLAALVRWTMMTTASQGRLMFSAITAISLVMVMGLAGLTPSRLRALLPVAMSVAELVIAFLLPFVTIRPAYAPPILLADSDVAGLSTRLDVTFGEKMRLLGYELENDRVSPGEDLTVTLYWKAVAPMQENYSVFVHLLEANDLIIGQRDVYPGQGNYPTTLWSPGQIIADTYVIPVSPASLTPGEAQLEVGLYRWASRKRLLATDGSGAELGDNVRFGRIIVPLRTAQGIPNPVHFNLENRVALIGYDLDRTAAWPGESFHLTLYWRALRDGDTNYSVFTHVLG</sequence>
<evidence type="ECO:0000313" key="2">
    <source>
        <dbReference type="EMBL" id="GAI85864.1"/>
    </source>
</evidence>
<accession>X1U0M1</accession>
<evidence type="ECO:0000256" key="1">
    <source>
        <dbReference type="SAM" id="Phobius"/>
    </source>
</evidence>
<feature type="non-terminal residue" evidence="2">
    <location>
        <position position="1"/>
    </location>
</feature>
<gene>
    <name evidence="2" type="ORF">S12H4_19768</name>
</gene>
<keyword evidence="1" id="KW-1133">Transmembrane helix</keyword>
<reference evidence="2" key="1">
    <citation type="journal article" date="2014" name="Front. Microbiol.">
        <title>High frequency of phylogenetically diverse reductive dehalogenase-homologous genes in deep subseafloor sedimentary metagenomes.</title>
        <authorList>
            <person name="Kawai M."/>
            <person name="Futagami T."/>
            <person name="Toyoda A."/>
            <person name="Takaki Y."/>
            <person name="Nishi S."/>
            <person name="Hori S."/>
            <person name="Arai W."/>
            <person name="Tsubouchi T."/>
            <person name="Morono Y."/>
            <person name="Uchiyama I."/>
            <person name="Ito T."/>
            <person name="Fujiyama A."/>
            <person name="Inagaki F."/>
            <person name="Takami H."/>
        </authorList>
    </citation>
    <scope>NUCLEOTIDE SEQUENCE</scope>
    <source>
        <strain evidence="2">Expedition CK06-06</strain>
    </source>
</reference>
<proteinExistence type="predicted"/>
<feature type="transmembrane region" description="Helical" evidence="1">
    <location>
        <begin position="29"/>
        <end position="48"/>
    </location>
</feature>
<name>X1U0M1_9ZZZZ</name>
<keyword evidence="1" id="KW-0812">Transmembrane</keyword>
<organism evidence="2">
    <name type="scientific">marine sediment metagenome</name>
    <dbReference type="NCBI Taxonomy" id="412755"/>
    <lineage>
        <taxon>unclassified sequences</taxon>
        <taxon>metagenomes</taxon>
        <taxon>ecological metagenomes</taxon>
    </lineage>
</organism>
<feature type="non-terminal residue" evidence="2">
    <location>
        <position position="294"/>
    </location>
</feature>